<comment type="caution">
    <text evidence="2">The sequence shown here is derived from an EMBL/GenBank/DDBJ whole genome shotgun (WGS) entry which is preliminary data.</text>
</comment>
<dbReference type="RefSeq" id="WP_043857752.1">
    <property type="nucleotide sequence ID" value="NZ_JAGFPW010000001.1"/>
</dbReference>
<evidence type="ECO:0000256" key="1">
    <source>
        <dbReference type="SAM" id="Phobius"/>
    </source>
</evidence>
<evidence type="ECO:0000313" key="2">
    <source>
        <dbReference type="EMBL" id="MBO3792768.1"/>
    </source>
</evidence>
<keyword evidence="1" id="KW-0812">Transmembrane</keyword>
<dbReference type="AlphaFoldDB" id="A0A8I1WAX2"/>
<evidence type="ECO:0008006" key="4">
    <source>
        <dbReference type="Google" id="ProtNLM"/>
    </source>
</evidence>
<reference evidence="2" key="1">
    <citation type="submission" date="2021-03" db="EMBL/GenBank/DDBJ databases">
        <title>Isolation of Bacillus subtilis from fermented food sample.</title>
        <authorList>
            <person name="Lakshmanan V."/>
            <person name="Athira K."/>
            <person name="Rajagopal K."/>
        </authorList>
    </citation>
    <scope>NUCLEOTIDE SEQUENCE</scope>
    <source>
        <strain evidence="2">S1</strain>
    </source>
</reference>
<keyword evidence="1" id="KW-0472">Membrane</keyword>
<feature type="transmembrane region" description="Helical" evidence="1">
    <location>
        <begin position="6"/>
        <end position="22"/>
    </location>
</feature>
<dbReference type="Gene3D" id="3.10.450.130">
    <property type="entry name" value="folded 79 residue fragment of lin0334 like domains"/>
    <property type="match status" value="1"/>
</dbReference>
<gene>
    <name evidence="2" type="ORF">J5227_00215</name>
</gene>
<protein>
    <recommendedName>
        <fullName evidence="4">DUF1433 domain-containing protein</fullName>
    </recommendedName>
</protein>
<dbReference type="EMBL" id="JAGFPW010000001">
    <property type="protein sequence ID" value="MBO3792768.1"/>
    <property type="molecule type" value="Genomic_DNA"/>
</dbReference>
<sequence>MKKPIIILIITIVILTLGGLFMKHKYDENQEAEAKAQEVKLFEKAKKRMTDYLEANYSNVNPINFSKDYEIDPMGGISVEGTYGEKKEHFWGLYDKSNDKIGLTRIDAEPKPGCEDNVCEY</sequence>
<evidence type="ECO:0000313" key="3">
    <source>
        <dbReference type="Proteomes" id="UP000665181"/>
    </source>
</evidence>
<name>A0A8I1WAX2_BACIU</name>
<dbReference type="Proteomes" id="UP000665181">
    <property type="component" value="Unassembled WGS sequence"/>
</dbReference>
<keyword evidence="1" id="KW-1133">Transmembrane helix</keyword>
<organism evidence="2 3">
    <name type="scientific">Bacillus subtilis</name>
    <dbReference type="NCBI Taxonomy" id="1423"/>
    <lineage>
        <taxon>Bacteria</taxon>
        <taxon>Bacillati</taxon>
        <taxon>Bacillota</taxon>
        <taxon>Bacilli</taxon>
        <taxon>Bacillales</taxon>
        <taxon>Bacillaceae</taxon>
        <taxon>Bacillus</taxon>
    </lineage>
</organism>
<proteinExistence type="predicted"/>
<accession>A0A8I1WAX2</accession>